<proteinExistence type="predicted"/>
<dbReference type="STRING" id="246197.MXAN_0427"/>
<accession>Q1DF76</accession>
<organism evidence="1 2">
    <name type="scientific">Myxococcus xanthus (strain DK1622)</name>
    <dbReference type="NCBI Taxonomy" id="246197"/>
    <lineage>
        <taxon>Bacteria</taxon>
        <taxon>Pseudomonadati</taxon>
        <taxon>Myxococcota</taxon>
        <taxon>Myxococcia</taxon>
        <taxon>Myxococcales</taxon>
        <taxon>Cystobacterineae</taxon>
        <taxon>Myxococcaceae</taxon>
        <taxon>Myxococcus</taxon>
    </lineage>
</organism>
<keyword evidence="2" id="KW-1185">Reference proteome</keyword>
<dbReference type="KEGG" id="mxa:MXAN_0427"/>
<dbReference type="EMBL" id="CP000113">
    <property type="protein sequence ID" value="ABF87552.1"/>
    <property type="molecule type" value="Genomic_DNA"/>
</dbReference>
<name>Q1DF76_MYXXD</name>
<evidence type="ECO:0000313" key="2">
    <source>
        <dbReference type="Proteomes" id="UP000002402"/>
    </source>
</evidence>
<dbReference type="Proteomes" id="UP000002402">
    <property type="component" value="Chromosome"/>
</dbReference>
<dbReference type="HOGENOM" id="CLU_2700911_0_0_7"/>
<evidence type="ECO:0000313" key="1">
    <source>
        <dbReference type="EMBL" id="ABF87552.1"/>
    </source>
</evidence>
<reference evidence="1 2" key="1">
    <citation type="journal article" date="2006" name="Proc. Natl. Acad. Sci. U.S.A.">
        <title>Evolution of sensory complexity recorded in a myxobacterial genome.</title>
        <authorList>
            <person name="Goldman B.S."/>
            <person name="Nierman W.C."/>
            <person name="Kaiser D."/>
            <person name="Slater S.C."/>
            <person name="Durkin A.S."/>
            <person name="Eisen J.A."/>
            <person name="Ronning C.M."/>
            <person name="Barbazuk W.B."/>
            <person name="Blanchard M."/>
            <person name="Field C."/>
            <person name="Halling C."/>
            <person name="Hinkle G."/>
            <person name="Iartchuk O."/>
            <person name="Kim H.S."/>
            <person name="Mackenzie C."/>
            <person name="Madupu R."/>
            <person name="Miller N."/>
            <person name="Shvartsbeyn A."/>
            <person name="Sullivan S.A."/>
            <person name="Vaudin M."/>
            <person name="Wiegand R."/>
            <person name="Kaplan H.B."/>
        </authorList>
    </citation>
    <scope>NUCLEOTIDE SEQUENCE [LARGE SCALE GENOMIC DNA]</scope>
    <source>
        <strain evidence="2">DK1622</strain>
    </source>
</reference>
<dbReference type="EnsemblBacteria" id="ABF87552">
    <property type="protein sequence ID" value="ABF87552"/>
    <property type="gene ID" value="MXAN_0427"/>
</dbReference>
<dbReference type="AlphaFoldDB" id="Q1DF76"/>
<gene>
    <name evidence="1" type="ordered locus">MXAN_0427</name>
</gene>
<sequence length="73" mass="8215">MLRNPPRSGLLFLPVVIGWGEDPTGREALQAQGKSNLVVIREDLANDILRAGCDGMIFQEMDDYGREWGKLRE</sequence>
<protein>
    <submittedName>
        <fullName evidence="1">Uncharacterized protein</fullName>
    </submittedName>
</protein>